<dbReference type="GO" id="GO:0071944">
    <property type="term" value="C:cell periphery"/>
    <property type="evidence" value="ECO:0007669"/>
    <property type="project" value="UniProtKB-ARBA"/>
</dbReference>
<keyword evidence="4" id="KW-0732">Signal</keyword>
<organism evidence="20 21">
    <name type="scientific">Acanthaster planci</name>
    <name type="common">Crown-of-thorns starfish</name>
    <dbReference type="NCBI Taxonomy" id="133434"/>
    <lineage>
        <taxon>Eukaryota</taxon>
        <taxon>Metazoa</taxon>
        <taxon>Echinodermata</taxon>
        <taxon>Eleutherozoa</taxon>
        <taxon>Asterozoa</taxon>
        <taxon>Asteroidea</taxon>
        <taxon>Valvatacea</taxon>
        <taxon>Valvatida</taxon>
        <taxon>Acanthasteridae</taxon>
        <taxon>Acanthaster</taxon>
    </lineage>
</organism>
<dbReference type="Pfam" id="PF12947">
    <property type="entry name" value="EGF_3"/>
    <property type="match status" value="4"/>
</dbReference>
<dbReference type="CDD" id="cd00033">
    <property type="entry name" value="CCP"/>
    <property type="match status" value="2"/>
</dbReference>
<dbReference type="InterPro" id="IPR049883">
    <property type="entry name" value="NOTCH1_EGF-like"/>
</dbReference>
<dbReference type="FunFam" id="2.10.25.10:FF:000240">
    <property type="entry name" value="Vitamin K-dependent protein S"/>
    <property type="match status" value="1"/>
</dbReference>
<keyword evidence="20" id="KW-1185">Reference proteome</keyword>
<dbReference type="CDD" id="cd00112">
    <property type="entry name" value="LDLa"/>
    <property type="match status" value="1"/>
</dbReference>
<dbReference type="GeneID" id="110984828"/>
<dbReference type="InterPro" id="IPR005533">
    <property type="entry name" value="AMOP_dom"/>
</dbReference>
<dbReference type="InterPro" id="IPR052235">
    <property type="entry name" value="Nephronectin_domain"/>
</dbReference>
<dbReference type="InterPro" id="IPR036364">
    <property type="entry name" value="SEA_dom_sf"/>
</dbReference>
<evidence type="ECO:0000256" key="12">
    <source>
        <dbReference type="SAM" id="MobiDB-lite"/>
    </source>
</evidence>
<feature type="disulfide bond" evidence="10">
    <location>
        <begin position="1059"/>
        <end position="1068"/>
    </location>
</feature>
<feature type="region of interest" description="Disordered" evidence="12">
    <location>
        <begin position="518"/>
        <end position="537"/>
    </location>
</feature>
<feature type="domain" description="AMOP" evidence="16">
    <location>
        <begin position="482"/>
        <end position="636"/>
    </location>
</feature>
<dbReference type="Gene3D" id="2.10.25.10">
    <property type="entry name" value="Laminin"/>
    <property type="match status" value="17"/>
</dbReference>
<dbReference type="InterPro" id="IPR001881">
    <property type="entry name" value="EGF-like_Ca-bd_dom"/>
</dbReference>
<dbReference type="PROSITE" id="PS00022">
    <property type="entry name" value="EGF_1"/>
    <property type="match status" value="3"/>
</dbReference>
<evidence type="ECO:0000256" key="5">
    <source>
        <dbReference type="ARBA" id="ARBA00022737"/>
    </source>
</evidence>
<dbReference type="Pfam" id="PF06119">
    <property type="entry name" value="NIDO"/>
    <property type="match status" value="1"/>
</dbReference>
<evidence type="ECO:0000259" key="19">
    <source>
        <dbReference type="PROSITE" id="PS51233"/>
    </source>
</evidence>
<feature type="domain" description="EGF-like" evidence="15">
    <location>
        <begin position="2079"/>
        <end position="2116"/>
    </location>
</feature>
<feature type="domain" description="EGF-like" evidence="15">
    <location>
        <begin position="1865"/>
        <end position="1905"/>
    </location>
</feature>
<dbReference type="FunFam" id="2.10.25.10:FF:000038">
    <property type="entry name" value="Fibrillin 2"/>
    <property type="match status" value="8"/>
</dbReference>
<evidence type="ECO:0000256" key="13">
    <source>
        <dbReference type="SAM" id="Phobius"/>
    </source>
</evidence>
<dbReference type="GO" id="GO:0016020">
    <property type="term" value="C:membrane"/>
    <property type="evidence" value="ECO:0007669"/>
    <property type="project" value="UniProtKB-SubCell"/>
</dbReference>
<feature type="domain" description="EGF-like" evidence="15">
    <location>
        <begin position="198"/>
        <end position="238"/>
    </location>
</feature>
<dbReference type="InterPro" id="IPR000436">
    <property type="entry name" value="Sushi_SCR_CCP_dom"/>
</dbReference>
<dbReference type="KEGG" id="aplc:110984828"/>
<feature type="domain" description="EGF-like" evidence="15">
    <location>
        <begin position="1324"/>
        <end position="1366"/>
    </location>
</feature>
<evidence type="ECO:0000313" key="21">
    <source>
        <dbReference type="RefSeq" id="XP_022101062.1"/>
    </source>
</evidence>
<evidence type="ECO:0000256" key="1">
    <source>
        <dbReference type="ARBA" id="ARBA00004370"/>
    </source>
</evidence>
<feature type="domain" description="NIDO" evidence="18">
    <location>
        <begin position="327"/>
        <end position="479"/>
    </location>
</feature>
<dbReference type="PROSITE" id="PS51233">
    <property type="entry name" value="VWFD"/>
    <property type="match status" value="1"/>
</dbReference>
<dbReference type="CDD" id="cd00054">
    <property type="entry name" value="EGF_CA"/>
    <property type="match status" value="13"/>
</dbReference>
<feature type="domain" description="EGF-like" evidence="15">
    <location>
        <begin position="1201"/>
        <end position="1241"/>
    </location>
</feature>
<dbReference type="PROSITE" id="PS01187">
    <property type="entry name" value="EGF_CA"/>
    <property type="match status" value="5"/>
</dbReference>
<dbReference type="PROSITE" id="PS01186">
    <property type="entry name" value="EGF_2"/>
    <property type="match status" value="12"/>
</dbReference>
<dbReference type="InterPro" id="IPR000742">
    <property type="entry name" value="EGF"/>
</dbReference>
<dbReference type="SUPFAM" id="SSF57535">
    <property type="entry name" value="Complement control module/SCR domain"/>
    <property type="match status" value="2"/>
</dbReference>
<feature type="domain" description="EGF-like" evidence="15">
    <location>
        <begin position="160"/>
        <end position="196"/>
    </location>
</feature>
<feature type="domain" description="EGF-like" evidence="15">
    <location>
        <begin position="1906"/>
        <end position="1949"/>
    </location>
</feature>
<feature type="domain" description="EGF-like" evidence="15">
    <location>
        <begin position="1740"/>
        <end position="1781"/>
    </location>
</feature>
<dbReference type="PROSITE" id="PS50923">
    <property type="entry name" value="SUSHI"/>
    <property type="match status" value="1"/>
</dbReference>
<dbReference type="InterPro" id="IPR024731">
    <property type="entry name" value="NELL2-like_EGF"/>
</dbReference>
<feature type="region of interest" description="Disordered" evidence="12">
    <location>
        <begin position="1560"/>
        <end position="1582"/>
    </location>
</feature>
<dbReference type="InterPro" id="IPR036055">
    <property type="entry name" value="LDL_receptor-like_sf"/>
</dbReference>
<dbReference type="InterPro" id="IPR018097">
    <property type="entry name" value="EGF_Ca-bd_CS"/>
</dbReference>
<dbReference type="InterPro" id="IPR035976">
    <property type="entry name" value="Sushi/SCR/CCP_sf"/>
</dbReference>
<proteinExistence type="predicted"/>
<evidence type="ECO:0000256" key="9">
    <source>
        <dbReference type="ARBA" id="ARBA00023180"/>
    </source>
</evidence>
<dbReference type="RefSeq" id="XP_022101062.1">
    <property type="nucleotide sequence ID" value="XM_022245370.1"/>
</dbReference>
<evidence type="ECO:0000256" key="10">
    <source>
        <dbReference type="PROSITE-ProRule" id="PRU00076"/>
    </source>
</evidence>
<evidence type="ECO:0000259" key="14">
    <source>
        <dbReference type="PROSITE" id="PS50024"/>
    </source>
</evidence>
<dbReference type="Gene3D" id="2.10.70.10">
    <property type="entry name" value="Complement Module, domain 1"/>
    <property type="match status" value="2"/>
</dbReference>
<comment type="subcellular location">
    <subcellularLocation>
        <location evidence="1">Membrane</location>
    </subcellularLocation>
</comment>
<feature type="disulfide bond" evidence="10">
    <location>
        <begin position="2106"/>
        <end position="2115"/>
    </location>
</feature>
<evidence type="ECO:0000259" key="18">
    <source>
        <dbReference type="PROSITE" id="PS51220"/>
    </source>
</evidence>
<gene>
    <name evidence="21" type="primary">LOC110984828</name>
</gene>
<evidence type="ECO:0000256" key="2">
    <source>
        <dbReference type="ARBA" id="ARBA00022536"/>
    </source>
</evidence>
<dbReference type="SMART" id="SM00192">
    <property type="entry name" value="LDLa"/>
    <property type="match status" value="1"/>
</dbReference>
<dbReference type="PROSITE" id="PS51220">
    <property type="entry name" value="NIDO"/>
    <property type="match status" value="1"/>
</dbReference>
<feature type="domain" description="EGF-like" evidence="15">
    <location>
        <begin position="1782"/>
        <end position="1822"/>
    </location>
</feature>
<dbReference type="Pfam" id="PF00008">
    <property type="entry name" value="EGF"/>
    <property type="match status" value="1"/>
</dbReference>
<feature type="domain" description="SEA" evidence="14">
    <location>
        <begin position="1950"/>
        <end position="2081"/>
    </location>
</feature>
<dbReference type="Pfam" id="PF07645">
    <property type="entry name" value="EGF_CA"/>
    <property type="match status" value="9"/>
</dbReference>
<feature type="compositionally biased region" description="Polar residues" evidence="12">
    <location>
        <begin position="2289"/>
        <end position="2300"/>
    </location>
</feature>
<keyword evidence="7 13" id="KW-0472">Membrane</keyword>
<evidence type="ECO:0000259" key="16">
    <source>
        <dbReference type="PROSITE" id="PS50856"/>
    </source>
</evidence>
<dbReference type="InterPro" id="IPR009030">
    <property type="entry name" value="Growth_fac_rcpt_cys_sf"/>
</dbReference>
<feature type="domain" description="EGF-like" evidence="15">
    <location>
        <begin position="1699"/>
        <end position="1739"/>
    </location>
</feature>
<dbReference type="InterPro" id="IPR000152">
    <property type="entry name" value="EGF-type_Asp/Asn_hydroxyl_site"/>
</dbReference>
<evidence type="ECO:0000256" key="8">
    <source>
        <dbReference type="ARBA" id="ARBA00023157"/>
    </source>
</evidence>
<evidence type="ECO:0000256" key="6">
    <source>
        <dbReference type="ARBA" id="ARBA00022989"/>
    </source>
</evidence>
<dbReference type="SUPFAM" id="SSF82671">
    <property type="entry name" value="SEA domain"/>
    <property type="match status" value="1"/>
</dbReference>
<keyword evidence="5" id="KW-0677">Repeat</keyword>
<name>A0A8B7Z7Y3_ACAPL</name>
<keyword evidence="11" id="KW-0768">Sushi</keyword>
<dbReference type="PROSITE" id="PS50068">
    <property type="entry name" value="LDLRA_2"/>
    <property type="match status" value="1"/>
</dbReference>
<dbReference type="SUPFAM" id="SSF57196">
    <property type="entry name" value="EGF/Laminin"/>
    <property type="match status" value="2"/>
</dbReference>
<dbReference type="SMART" id="SM00179">
    <property type="entry name" value="EGF_CA"/>
    <property type="match status" value="14"/>
</dbReference>
<dbReference type="OMA" id="TMATRMT"/>
<feature type="disulfide bond" evidence="10">
    <location>
        <begin position="186"/>
        <end position="195"/>
    </location>
</feature>
<keyword evidence="9" id="KW-0325">Glycoprotein</keyword>
<dbReference type="PROSITE" id="PS50024">
    <property type="entry name" value="SEA"/>
    <property type="match status" value="1"/>
</dbReference>
<evidence type="ECO:0000256" key="3">
    <source>
        <dbReference type="ARBA" id="ARBA00022692"/>
    </source>
</evidence>
<evidence type="ECO:0000256" key="7">
    <source>
        <dbReference type="ARBA" id="ARBA00023136"/>
    </source>
</evidence>
<protein>
    <submittedName>
        <fullName evidence="21">Uncharacterized protein LOC110984828</fullName>
    </submittedName>
</protein>
<feature type="region of interest" description="Disordered" evidence="12">
    <location>
        <begin position="2271"/>
        <end position="2308"/>
    </location>
</feature>
<dbReference type="GO" id="GO:0005576">
    <property type="term" value="C:extracellular region"/>
    <property type="evidence" value="ECO:0007669"/>
    <property type="project" value="UniProtKB-SubCell"/>
</dbReference>
<keyword evidence="6 13" id="KW-1133">Transmembrane helix</keyword>
<keyword evidence="8 10" id="KW-1015">Disulfide bond</keyword>
<feature type="transmembrane region" description="Helical" evidence="13">
    <location>
        <begin position="2154"/>
        <end position="2182"/>
    </location>
</feature>
<dbReference type="PROSITE" id="PS50856">
    <property type="entry name" value="AMOP"/>
    <property type="match status" value="1"/>
</dbReference>
<evidence type="ECO:0000256" key="4">
    <source>
        <dbReference type="ARBA" id="ARBA00022729"/>
    </source>
</evidence>
<dbReference type="GO" id="GO:0005509">
    <property type="term" value="F:calcium ion binding"/>
    <property type="evidence" value="ECO:0007669"/>
    <property type="project" value="InterPro"/>
</dbReference>
<dbReference type="InterPro" id="IPR000082">
    <property type="entry name" value="SEA_dom"/>
</dbReference>
<dbReference type="SMART" id="SM00539">
    <property type="entry name" value="NIDO"/>
    <property type="match status" value="1"/>
</dbReference>
<feature type="domain" description="EGF-like" evidence="15">
    <location>
        <begin position="1024"/>
        <end position="1069"/>
    </location>
</feature>
<dbReference type="SUPFAM" id="SSF57184">
    <property type="entry name" value="Growth factor receptor domain"/>
    <property type="match status" value="5"/>
</dbReference>
<dbReference type="InterPro" id="IPR056619">
    <property type="entry name" value="C8-3_MUC4"/>
</dbReference>
<dbReference type="InterPro" id="IPR001846">
    <property type="entry name" value="VWF_type-D"/>
</dbReference>
<feature type="domain" description="EGF-like" evidence="15">
    <location>
        <begin position="1242"/>
        <end position="1282"/>
    </location>
</feature>
<dbReference type="InterPro" id="IPR002172">
    <property type="entry name" value="LDrepeatLR_classA_rpt"/>
</dbReference>
<evidence type="ECO:0000256" key="11">
    <source>
        <dbReference type="PROSITE-ProRule" id="PRU00302"/>
    </source>
</evidence>
<dbReference type="Gene3D" id="4.10.400.10">
    <property type="entry name" value="Low-density Lipoprotein Receptor"/>
    <property type="match status" value="1"/>
</dbReference>
<feature type="domain" description="Sushi" evidence="17">
    <location>
        <begin position="45"/>
        <end position="103"/>
    </location>
</feature>
<reference evidence="21" key="1">
    <citation type="submission" date="2025-08" db="UniProtKB">
        <authorList>
            <consortium name="RefSeq"/>
        </authorList>
    </citation>
    <scope>IDENTIFICATION</scope>
</reference>
<dbReference type="FunFam" id="2.10.25.10:FF:000122">
    <property type="entry name" value="Protein crumbs homolog 2"/>
    <property type="match status" value="1"/>
</dbReference>
<dbReference type="InterPro" id="IPR003886">
    <property type="entry name" value="NIDO_dom"/>
</dbReference>
<dbReference type="Pfam" id="PF23263">
    <property type="entry name" value="C8-3_MUC4"/>
    <property type="match status" value="1"/>
</dbReference>
<evidence type="ECO:0000259" key="17">
    <source>
        <dbReference type="PROSITE" id="PS50923"/>
    </source>
</evidence>
<dbReference type="OrthoDB" id="4405280at2759"/>
<feature type="domain" description="EGF-like" evidence="15">
    <location>
        <begin position="1823"/>
        <end position="1864"/>
    </location>
</feature>
<keyword evidence="3 13" id="KW-0812">Transmembrane</keyword>
<comment type="caution">
    <text evidence="10">Lacks conserved residue(s) required for the propagation of feature annotation.</text>
</comment>
<feature type="domain" description="VWFD" evidence="19">
    <location>
        <begin position="648"/>
        <end position="861"/>
    </location>
</feature>
<feature type="domain" description="EGF-like" evidence="15">
    <location>
        <begin position="1156"/>
        <end position="1195"/>
    </location>
</feature>
<dbReference type="SMART" id="SM00032">
    <property type="entry name" value="CCP"/>
    <property type="match status" value="2"/>
</dbReference>
<dbReference type="PANTHER" id="PTHR24050">
    <property type="entry name" value="PA14 DOMAIN-CONTAINING PROTEIN"/>
    <property type="match status" value="1"/>
</dbReference>
<dbReference type="Proteomes" id="UP000694845">
    <property type="component" value="Unplaced"/>
</dbReference>
<dbReference type="PROSITE" id="PS00010">
    <property type="entry name" value="ASX_HYDROXYL"/>
    <property type="match status" value="12"/>
</dbReference>
<feature type="domain" description="EGF-like" evidence="15">
    <location>
        <begin position="1283"/>
        <end position="1323"/>
    </location>
</feature>
<dbReference type="GO" id="GO:0007160">
    <property type="term" value="P:cell-matrix adhesion"/>
    <property type="evidence" value="ECO:0007669"/>
    <property type="project" value="InterPro"/>
</dbReference>
<dbReference type="PANTHER" id="PTHR24050:SF28">
    <property type="entry name" value="UROMODULIN-LIKE"/>
    <property type="match status" value="1"/>
</dbReference>
<dbReference type="SMART" id="SM00181">
    <property type="entry name" value="EGF"/>
    <property type="match status" value="17"/>
</dbReference>
<evidence type="ECO:0000259" key="15">
    <source>
        <dbReference type="PROSITE" id="PS50026"/>
    </source>
</evidence>
<accession>A0A8B7Z7Y3</accession>
<dbReference type="PROSITE" id="PS50026">
    <property type="entry name" value="EGF_3"/>
    <property type="match status" value="15"/>
</dbReference>
<dbReference type="SMART" id="SM00723">
    <property type="entry name" value="AMOP"/>
    <property type="match status" value="1"/>
</dbReference>
<feature type="region of interest" description="Disordered" evidence="12">
    <location>
        <begin position="1672"/>
        <end position="1697"/>
    </location>
</feature>
<keyword evidence="2 10" id="KW-0245">EGF-like domain</keyword>
<sequence>MVNTHCYKPDHYRCSEGRYIPNSFLCDGYTYDCLNNEDENEEHCVFCPHPGELANGQIAPWKEKYREGENVTFSCLDGYSLRGDASAYCANMTWSVDLPECYENCPTPRTPALGSHNASSPVMHLDVIGFTCYPGYALIPDTTVICNNGTLEGRIPTCQDINECESSPCLNGGRCSNLVNAFKCMCTPSWTGTNCSIDIDECTSAIHNCHTNATCNNTIGGYGCACNEGFRGNGFLCREIIMFPFGVTNGDSLLSGTSAQSLASDIVSNIIKPEYGFPLGYKYFFSGLYFTDNGQIIFTNRNDMLLAFPHPFPGGFNRSDSIAVVAPFWIDANPFAGDAEVFYQIYTNTSGPVMQDALSRIKAVHTSFSSWTPDWMLVVTWYKLPSFIETINTNTFQVALVTDGDYSFAVVNFPEGEMQWNYNALSDTDVIIGFRSGRSLFVNSQKASPFTSIADKFRPDSLIGNTGLKGRWVYRLDSNNRRVTNPKRFCRWWYNRQPDPRIWNRYLGTCPCAFSQGGRDSKYGRRRSRRVDGSRSSMPLSDAVLNAVNNEEDGFCLRTQFPPTRAGAGMVCCYRADRSLITGYKGPFELSVTERIGRRSNFFLRLFWIFLDFYPRFYCCDKANDETFCDMYFEKRPKGSCSGYLPPTTGWMMGDPHITTLDGVGYTFNGLGEYTQFLLPDSNGEALFEIQGRTMRAWNNKTGELSQATQFIGFVGQANDSAKVQMVANENLTDVDVFVNDELFNKTLIEEDVYEVPNASCIIAQKLDANNNTRYQATWTVGTSMEVGISLGILDIIVSAPAVYKNGSSRGLLGVWNGDPSDDFLKRNETLLTASGSDGNYTDSDFFKFGETWRTTPETSLFLYPSDTTWADYNNLTFIPLFLDELIAEAERDDPTFLAEIRSSCGDNDMCLFDSLATKNMDIGMATMAKGEENQQNAAELANFPPTIDNGTNVILARVGDPVEVQVMASDPDGDAVTFSLVEDIEGASLNQAGLFTWNPANVNKVSIGIRASDGSANAVFEPTVKVCNCQNNGTCLYDQYVENTNIMKDNFAVVVCNCTPGWSGDFCEVDFNACQDSPCFDNVTCIDLPPPEVTNTCGPCPDNLQGNGFTCYDLDECNAPGGSPCSQLCANFLGGYNCSCNSGYVLDQDMHNCTDVDECMQANGTNCHMAAVCNNTAGAYVCYCPEGYTDVNGDGTLCEDINECLAMPPVCTAEMDCQNNVGSYECSCSAGYENENETCVDIDECARNTSDCGEFATCRNVPGQFVCRCEAGFRGDGYNCSNIDECQEGLSRCTGRSVCQDTLGSYLCQCDVGFVSDGTMCEDLDECNSTMSNNCSDVGSMCVNSPGSYTCRCLDGYEGDGFTCQEVLITTKATILAKVTSGVEITTGMRDSATQMMDREEDAATQSRADEPVTIATMMTDVEDAGTADTATGGDEATTLGTANESVTVATRMTGDEDAGTAETATEEVGLATQSTADEFVTMATRITGDEDAGTAETATEEVGAASQSTADEEFVTMATRMTGDEDAETAETATEEVGAASQSTAYEEFVTMATRMTGDEDAETTETATEKVGAASQSTADEEFVTMATRMTGDKDAETAETATDEVEAATQSRTDMVDVTMEFEMATNEIVTHNPPQATQALSDEDTTGTEGNVAVDAATAAPLEVTAAAADSTAADEQAGPTAGITVPVEGTTEDVDGCSLPGSCAENSMCENTAGSLVCTCNAGYQGDGFNNCTDIDECLENPSLCDRNATCTNLAGNYTCQCNAGLQGDGTTSCTDIDECLQDPAVCDQNAMCTNLYGSYICECNEGYFGNGKTCTDVNECSLTVPPCVANSMCQNSVGSFTCTCSVGYEGDGLTSCSDIDECSRGLSNCYQNATCTNTDGSFDCRCDGGFSGDGEMCTDIDECVTDPNICTGYGETCLNVEGSFSCVCNILEGFAEVNGTCQLFTSFRGSFVINAINGNSSAARYVPALADPSSPQFIAVERLVCALVRAASESNSELRENFQNCQVVEFTESDQTRRKRAVSGFVLAVFAAMFQLNAPVEGNTFQNAVTTALSENTGSLSADVSSLTLAVTRLICVDGHCLNGAICSVDITNQIVCTCPDGYIGARCDVMGTDDMTDTTTPGSGNGGVITEIIDGNITNSPDSDTMVLLIILISLAGIAVLVLVGFMFILCIYLHQRSRSRLHSSVVNGNMKYLTPRSDQHSEWHHGNGGFTEMDRQMQYLAENISQSPYYRDQRRSELASPVRLSDREFVQPYLATGLEAHQNERRRVASGENRMPSRANGRTSSSPNRAQSIRHFWDN</sequence>
<evidence type="ECO:0000313" key="20">
    <source>
        <dbReference type="Proteomes" id="UP000694845"/>
    </source>
</evidence>